<keyword evidence="1" id="KW-1133">Transmembrane helix</keyword>
<dbReference type="AlphaFoldDB" id="A0A812DHG9"/>
<evidence type="ECO:0000313" key="2">
    <source>
        <dbReference type="EMBL" id="CAE1297164.1"/>
    </source>
</evidence>
<feature type="transmembrane region" description="Helical" evidence="1">
    <location>
        <begin position="122"/>
        <end position="140"/>
    </location>
</feature>
<reference evidence="2" key="1">
    <citation type="submission" date="2021-01" db="EMBL/GenBank/DDBJ databases">
        <authorList>
            <person name="Li R."/>
            <person name="Bekaert M."/>
        </authorList>
    </citation>
    <scope>NUCLEOTIDE SEQUENCE</scope>
    <source>
        <strain evidence="2">Farmed</strain>
    </source>
</reference>
<feature type="transmembrane region" description="Helical" evidence="1">
    <location>
        <begin position="40"/>
        <end position="64"/>
    </location>
</feature>
<keyword evidence="1" id="KW-0472">Membrane</keyword>
<gene>
    <name evidence="2" type="ORF">SPHA_51861</name>
</gene>
<dbReference type="Proteomes" id="UP000597762">
    <property type="component" value="Unassembled WGS sequence"/>
</dbReference>
<dbReference type="EMBL" id="CAHIKZ030003174">
    <property type="protein sequence ID" value="CAE1297164.1"/>
    <property type="molecule type" value="Genomic_DNA"/>
</dbReference>
<organism evidence="2 3">
    <name type="scientific">Acanthosepion pharaonis</name>
    <name type="common">Pharaoh cuttlefish</name>
    <name type="synonym">Sepia pharaonis</name>
    <dbReference type="NCBI Taxonomy" id="158019"/>
    <lineage>
        <taxon>Eukaryota</taxon>
        <taxon>Metazoa</taxon>
        <taxon>Spiralia</taxon>
        <taxon>Lophotrochozoa</taxon>
        <taxon>Mollusca</taxon>
        <taxon>Cephalopoda</taxon>
        <taxon>Coleoidea</taxon>
        <taxon>Decapodiformes</taxon>
        <taxon>Sepiida</taxon>
        <taxon>Sepiina</taxon>
        <taxon>Sepiidae</taxon>
        <taxon>Acanthosepion</taxon>
    </lineage>
</organism>
<evidence type="ECO:0000256" key="1">
    <source>
        <dbReference type="SAM" id="Phobius"/>
    </source>
</evidence>
<comment type="caution">
    <text evidence="2">The sequence shown here is derived from an EMBL/GenBank/DDBJ whole genome shotgun (WGS) entry which is preliminary data.</text>
</comment>
<evidence type="ECO:0000313" key="3">
    <source>
        <dbReference type="Proteomes" id="UP000597762"/>
    </source>
</evidence>
<feature type="transmembrane region" description="Helical" evidence="1">
    <location>
        <begin position="97"/>
        <end position="116"/>
    </location>
</feature>
<accession>A0A812DHG9</accession>
<keyword evidence="3" id="KW-1185">Reference proteome</keyword>
<keyword evidence="1" id="KW-0812">Transmembrane</keyword>
<name>A0A812DHG9_ACAPH</name>
<proteinExistence type="predicted"/>
<protein>
    <submittedName>
        <fullName evidence="2">Uncharacterized protein</fullName>
    </submittedName>
</protein>
<feature type="transmembrane region" description="Helical" evidence="1">
    <location>
        <begin position="70"/>
        <end position="90"/>
    </location>
</feature>
<sequence>MTAAAATLFNYQMPVIKDEYLCRKILRADHSPSFLYSSQFLNLFSLSFFLLFSVFLSSLFFHFLNFLSHFIFYISSSSLLLFEVFSYFLLSLPFMSITLTSFSFTFLLLLLLNTILFKSFPFSFPTFIPSLHIILFIPFFHSFLKLFQVYSVFAHLDSLLLFASIQI</sequence>